<evidence type="ECO:0000313" key="7">
    <source>
        <dbReference type="Proteomes" id="UP000561459"/>
    </source>
</evidence>
<dbReference type="RefSeq" id="WP_183618423.1">
    <property type="nucleotide sequence ID" value="NZ_JACIDY010000009.1"/>
</dbReference>
<accession>A0A7W6C103</accession>
<reference evidence="6 7" key="1">
    <citation type="submission" date="2020-08" db="EMBL/GenBank/DDBJ databases">
        <title>Genomic Encyclopedia of Type Strains, Phase IV (KMG-IV): sequencing the most valuable type-strain genomes for metagenomic binning, comparative biology and taxonomic classification.</title>
        <authorList>
            <person name="Goeker M."/>
        </authorList>
    </citation>
    <scope>NUCLEOTIDE SEQUENCE [LARGE SCALE GENOMIC DNA]</scope>
    <source>
        <strain evidence="6 7">DSM 27568</strain>
    </source>
</reference>
<dbReference type="InterPro" id="IPR019912">
    <property type="entry name" value="FMN_Rdtase_MsuE-like"/>
</dbReference>
<comment type="similarity">
    <text evidence="1">Belongs to the SsuE family.</text>
</comment>
<organism evidence="6 7">
    <name type="scientific">Novosphingobium fluoreni</name>
    <dbReference type="NCBI Taxonomy" id="1391222"/>
    <lineage>
        <taxon>Bacteria</taxon>
        <taxon>Pseudomonadati</taxon>
        <taxon>Pseudomonadota</taxon>
        <taxon>Alphaproteobacteria</taxon>
        <taxon>Sphingomonadales</taxon>
        <taxon>Sphingomonadaceae</taxon>
        <taxon>Novosphingobium</taxon>
    </lineage>
</organism>
<protein>
    <submittedName>
        <fullName evidence="6">FMN reductase</fullName>
        <ecNumber evidence="6">1.5.1.38</ecNumber>
    </submittedName>
</protein>
<evidence type="ECO:0000313" key="6">
    <source>
        <dbReference type="EMBL" id="MBB3941511.1"/>
    </source>
</evidence>
<dbReference type="InterPro" id="IPR029039">
    <property type="entry name" value="Flavoprotein-like_sf"/>
</dbReference>
<sequence>MTKPLRIVAISGALQQPSRTEVLLDAIVGELAVALPIDVHFVKLSEIGAEVGATLNRGALPPRVFADIQAIETADALVVATPVYRASYTGLLKHLFDFVGHESLVGRPVLLAATGGSDRHCLMIEHQLRPLFGFFQALALPLGIYASEADFDDYQLVSKTVAERIALAVDHALPWLVRPDARRLPALRQPFIAHL</sequence>
<evidence type="ECO:0000256" key="4">
    <source>
        <dbReference type="ARBA" id="ARBA00023002"/>
    </source>
</evidence>
<keyword evidence="7" id="KW-1185">Reference proteome</keyword>
<dbReference type="InterPro" id="IPR051814">
    <property type="entry name" value="NAD(P)H-dep_FMN_reductase"/>
</dbReference>
<comment type="caution">
    <text evidence="6">The sequence shown here is derived from an EMBL/GenBank/DDBJ whole genome shotgun (WGS) entry which is preliminary data.</text>
</comment>
<dbReference type="PANTHER" id="PTHR43408:SF2">
    <property type="entry name" value="FMN REDUCTASE (NADPH)"/>
    <property type="match status" value="1"/>
</dbReference>
<keyword evidence="4 6" id="KW-0560">Oxidoreductase</keyword>
<evidence type="ECO:0000256" key="2">
    <source>
        <dbReference type="ARBA" id="ARBA00022630"/>
    </source>
</evidence>
<keyword evidence="2" id="KW-0285">Flavoprotein</keyword>
<evidence type="ECO:0000256" key="3">
    <source>
        <dbReference type="ARBA" id="ARBA00022643"/>
    </source>
</evidence>
<dbReference type="EC" id="1.5.1.38" evidence="6"/>
<dbReference type="Gene3D" id="3.40.50.360">
    <property type="match status" value="1"/>
</dbReference>
<dbReference type="PANTHER" id="PTHR43408">
    <property type="entry name" value="FMN REDUCTASE (NADPH)"/>
    <property type="match status" value="1"/>
</dbReference>
<evidence type="ECO:0000256" key="1">
    <source>
        <dbReference type="ARBA" id="ARBA00005990"/>
    </source>
</evidence>
<evidence type="ECO:0000259" key="5">
    <source>
        <dbReference type="Pfam" id="PF03358"/>
    </source>
</evidence>
<dbReference type="SUPFAM" id="SSF52218">
    <property type="entry name" value="Flavoproteins"/>
    <property type="match status" value="1"/>
</dbReference>
<dbReference type="Proteomes" id="UP000561459">
    <property type="component" value="Unassembled WGS sequence"/>
</dbReference>
<gene>
    <name evidence="6" type="ORF">GGR39_003188</name>
</gene>
<dbReference type="NCBIfam" id="TIGR03566">
    <property type="entry name" value="FMN_reduc_MsuE"/>
    <property type="match status" value="1"/>
</dbReference>
<dbReference type="Pfam" id="PF03358">
    <property type="entry name" value="FMN_red"/>
    <property type="match status" value="1"/>
</dbReference>
<dbReference type="EMBL" id="JACIDY010000009">
    <property type="protein sequence ID" value="MBB3941511.1"/>
    <property type="molecule type" value="Genomic_DNA"/>
</dbReference>
<keyword evidence="3" id="KW-0288">FMN</keyword>
<proteinExistence type="inferred from homology"/>
<name>A0A7W6C103_9SPHN</name>
<feature type="domain" description="NADPH-dependent FMN reductase-like" evidence="5">
    <location>
        <begin position="6"/>
        <end position="148"/>
    </location>
</feature>
<dbReference type="InterPro" id="IPR005025">
    <property type="entry name" value="FMN_Rdtase-like_dom"/>
</dbReference>
<dbReference type="AlphaFoldDB" id="A0A7W6C103"/>
<dbReference type="GO" id="GO:0052873">
    <property type="term" value="F:FMN reductase (NADPH) activity"/>
    <property type="evidence" value="ECO:0007669"/>
    <property type="project" value="UniProtKB-EC"/>
</dbReference>